<proteinExistence type="predicted"/>
<dbReference type="EMBL" id="CP034465">
    <property type="protein sequence ID" value="AZP04729.1"/>
    <property type="molecule type" value="Genomic_DNA"/>
</dbReference>
<dbReference type="Proteomes" id="UP000273326">
    <property type="component" value="Chromosome"/>
</dbReference>
<reference evidence="2" key="1">
    <citation type="submission" date="2018-12" db="EMBL/GenBank/DDBJ databases">
        <title>Complete genome sequencing of Jeotgalibaca sp. H21T32.</title>
        <authorList>
            <person name="Bae J.-W."/>
            <person name="Lee S.-Y."/>
        </authorList>
    </citation>
    <scope>NUCLEOTIDE SEQUENCE [LARGE SCALE GENOMIC DNA]</scope>
    <source>
        <strain evidence="2">H21T32</strain>
    </source>
</reference>
<evidence type="ECO:0000313" key="1">
    <source>
        <dbReference type="EMBL" id="AZP04729.1"/>
    </source>
</evidence>
<dbReference type="OrthoDB" id="9923174at2"/>
<dbReference type="RefSeq" id="WP_126110423.1">
    <property type="nucleotide sequence ID" value="NZ_CP034465.1"/>
</dbReference>
<dbReference type="AlphaFoldDB" id="A0A3Q9BKT3"/>
<name>A0A3Q9BKT3_9LACT</name>
<organism evidence="1 2">
    <name type="scientific">Jeotgalibaca ciconiae</name>
    <dbReference type="NCBI Taxonomy" id="2496265"/>
    <lineage>
        <taxon>Bacteria</taxon>
        <taxon>Bacillati</taxon>
        <taxon>Bacillota</taxon>
        <taxon>Bacilli</taxon>
        <taxon>Lactobacillales</taxon>
        <taxon>Carnobacteriaceae</taxon>
        <taxon>Jeotgalibaca</taxon>
    </lineage>
</organism>
<gene>
    <name evidence="1" type="ORF">EJN90_08820</name>
</gene>
<accession>A0A3Q9BKT3</accession>
<protein>
    <submittedName>
        <fullName evidence="1">Uncharacterized protein</fullName>
    </submittedName>
</protein>
<keyword evidence="2" id="KW-1185">Reference proteome</keyword>
<sequence length="208" mass="23479">MKKISAVIAFIGIVFSGGHLSGQTINGLFAGSNVVMPSIVGQEEVYETITNYVYEEESSAEQVIVETEETKKEIVKEIITNENEELVDNELNEDIVAEVAEEVESEELTYDQMYQKDVGDEEEIVPPEIMESWYVEETAAVGLELILASYEIPDYSFVIESNPSNYIYQYDFYADSPEGEHANLVALFQFDATGNQTFRMDLMSGKWD</sequence>
<dbReference type="KEGG" id="jeh:EJN90_08820"/>
<evidence type="ECO:0000313" key="2">
    <source>
        <dbReference type="Proteomes" id="UP000273326"/>
    </source>
</evidence>